<feature type="signal peptide" evidence="3">
    <location>
        <begin position="1"/>
        <end position="34"/>
    </location>
</feature>
<dbReference type="SUPFAM" id="SSF52266">
    <property type="entry name" value="SGNH hydrolase"/>
    <property type="match status" value="1"/>
</dbReference>
<evidence type="ECO:0000256" key="3">
    <source>
        <dbReference type="SAM" id="SignalP"/>
    </source>
</evidence>
<dbReference type="PANTHER" id="PTHR37981:SF1">
    <property type="entry name" value="SGNH HYDROLASE-TYPE ESTERASE DOMAIN-CONTAINING PROTEIN"/>
    <property type="match status" value="1"/>
</dbReference>
<dbReference type="RefSeq" id="WP_190127561.1">
    <property type="nucleotide sequence ID" value="NZ_BNBD01000001.1"/>
</dbReference>
<dbReference type="CDD" id="cd01823">
    <property type="entry name" value="SEST_like"/>
    <property type="match status" value="1"/>
</dbReference>
<keyword evidence="6" id="KW-1185">Reference proteome</keyword>
<gene>
    <name evidence="5" type="ORF">GCM10010218_03670</name>
</gene>
<feature type="disulfide bond" evidence="2">
    <location>
        <begin position="209"/>
        <end position="258"/>
    </location>
</feature>
<evidence type="ECO:0000313" key="5">
    <source>
        <dbReference type="EMBL" id="GHF26173.1"/>
    </source>
</evidence>
<protein>
    <submittedName>
        <fullName evidence="5">Lipase</fullName>
    </submittedName>
</protein>
<dbReference type="GO" id="GO:0019433">
    <property type="term" value="P:triglyceride catabolic process"/>
    <property type="evidence" value="ECO:0007669"/>
    <property type="project" value="TreeGrafter"/>
</dbReference>
<dbReference type="Pfam" id="PF13472">
    <property type="entry name" value="Lipase_GDSL_2"/>
    <property type="match status" value="1"/>
</dbReference>
<dbReference type="PANTHER" id="PTHR37981">
    <property type="entry name" value="LIPASE 2"/>
    <property type="match status" value="1"/>
</dbReference>
<dbReference type="EMBL" id="BNBD01000001">
    <property type="protein sequence ID" value="GHF26173.1"/>
    <property type="molecule type" value="Genomic_DNA"/>
</dbReference>
<evidence type="ECO:0000259" key="4">
    <source>
        <dbReference type="Pfam" id="PF13472"/>
    </source>
</evidence>
<feature type="disulfide bond" evidence="2">
    <location>
        <begin position="69"/>
        <end position="94"/>
    </location>
</feature>
<dbReference type="GO" id="GO:0004806">
    <property type="term" value="F:triacylglycerol lipase activity"/>
    <property type="evidence" value="ECO:0007669"/>
    <property type="project" value="TreeGrafter"/>
</dbReference>
<feature type="domain" description="SGNH hydrolase-type esterase" evidence="4">
    <location>
        <begin position="50"/>
        <end position="286"/>
    </location>
</feature>
<reference evidence="5" key="2">
    <citation type="submission" date="2020-09" db="EMBL/GenBank/DDBJ databases">
        <authorList>
            <person name="Sun Q."/>
            <person name="Ohkuma M."/>
        </authorList>
    </citation>
    <scope>NUCLEOTIDE SEQUENCE</scope>
    <source>
        <strain evidence="5">JCM 4059</strain>
    </source>
</reference>
<reference evidence="5" key="1">
    <citation type="journal article" date="2014" name="Int. J. Syst. Evol. Microbiol.">
        <title>Complete genome sequence of Corynebacterium casei LMG S-19264T (=DSM 44701T), isolated from a smear-ripened cheese.</title>
        <authorList>
            <consortium name="US DOE Joint Genome Institute (JGI-PGF)"/>
            <person name="Walter F."/>
            <person name="Albersmeier A."/>
            <person name="Kalinowski J."/>
            <person name="Ruckert C."/>
        </authorList>
    </citation>
    <scope>NUCLEOTIDE SEQUENCE</scope>
    <source>
        <strain evidence="5">JCM 4059</strain>
    </source>
</reference>
<keyword evidence="2" id="KW-1015">Disulfide bond</keyword>
<feature type="active site" description="Nucleophile" evidence="1">
    <location>
        <position position="54"/>
    </location>
</feature>
<sequence length="299" mass="30742">MAQVRERGGRYGKALAALGAASALAAGAAAPATAAPSAEGVPAGGARYVALGDSYTSGPGIPQQTGGDCARSSVNYPSLVVKALKQTSFKDVSCSGAKTDEMWRAQGANPAQLNALGRNTRLVTVGIGGNDIGFGTIIGTCAQLSATDPAGAPCKEQFTAAGKDELAARIDAAGTKVARVLKAVHQRAPHAKVVLAGYPAIMPDNGEGCFPSVPIAAGDTPYLRDTEKRLNAMLARQARAAHVRYADTYRPTTGHDVCRPAGERWIEGAQPESPAAPFHPNAKGEKAMATAVLAEIKRR</sequence>
<dbReference type="InterPro" id="IPR036514">
    <property type="entry name" value="SGNH_hydro_sf"/>
</dbReference>
<feature type="chain" id="PRO_5038117159" evidence="3">
    <location>
        <begin position="35"/>
        <end position="299"/>
    </location>
</feature>
<comment type="caution">
    <text evidence="5">The sequence shown here is derived from an EMBL/GenBank/DDBJ whole genome shotgun (WGS) entry which is preliminary data.</text>
</comment>
<name>A0A919AVZ6_9ACTN</name>
<organism evidence="5 6">
    <name type="scientific">Streptomyces mashuensis</name>
    <dbReference type="NCBI Taxonomy" id="33904"/>
    <lineage>
        <taxon>Bacteria</taxon>
        <taxon>Bacillati</taxon>
        <taxon>Actinomycetota</taxon>
        <taxon>Actinomycetes</taxon>
        <taxon>Kitasatosporales</taxon>
        <taxon>Streptomycetaceae</taxon>
        <taxon>Streptomyces</taxon>
    </lineage>
</organism>
<dbReference type="InterPro" id="IPR037460">
    <property type="entry name" value="SEST-like"/>
</dbReference>
<proteinExistence type="predicted"/>
<feature type="active site" evidence="1">
    <location>
        <position position="279"/>
    </location>
</feature>
<evidence type="ECO:0000256" key="2">
    <source>
        <dbReference type="PIRSR" id="PIRSR637460-2"/>
    </source>
</evidence>
<dbReference type="AlphaFoldDB" id="A0A919AVZ6"/>
<feature type="disulfide bond" evidence="2">
    <location>
        <begin position="141"/>
        <end position="154"/>
    </location>
</feature>
<accession>A0A919AVZ6</accession>
<dbReference type="InterPro" id="IPR013830">
    <property type="entry name" value="SGNH_hydro"/>
</dbReference>
<evidence type="ECO:0000313" key="6">
    <source>
        <dbReference type="Proteomes" id="UP000638313"/>
    </source>
</evidence>
<keyword evidence="3" id="KW-0732">Signal</keyword>
<dbReference type="Gene3D" id="3.40.50.1110">
    <property type="entry name" value="SGNH hydrolase"/>
    <property type="match status" value="1"/>
</dbReference>
<evidence type="ECO:0000256" key="1">
    <source>
        <dbReference type="PIRSR" id="PIRSR637460-1"/>
    </source>
</evidence>
<dbReference type="Proteomes" id="UP000638313">
    <property type="component" value="Unassembled WGS sequence"/>
</dbReference>